<dbReference type="HOGENOM" id="CLU_035908_0_0_0"/>
<dbReference type="eggNOG" id="COG4102">
    <property type="taxonomic scope" value="Bacteria"/>
</dbReference>
<protein>
    <recommendedName>
        <fullName evidence="3">Arylsulfatase A family protein</fullName>
    </recommendedName>
</protein>
<dbReference type="OrthoDB" id="127333at2"/>
<sequence>MIETQAVGGMAMGAIERDDFRLNRRAFLCRSAGTLGSLALADLLAMDDRTLRAESVVGARPPRAKSVICLFQHGGPSQMDLFDPKPELTRWDRKPYPGQLEVHFDKQQGNLLASPFSFRPRGESGLELSELLPHTARIVDEMTLVRSMSTESVDHESALRLIHSGKFQAGRPTLGSWVIYGLGSENREMPAYVVLSDPGGLPVDGVRNWTSGWLPAVYQGTPFRSGAAPVPNLATPDGVTQAARTGQLGFIDELNRIHLRRHPGRSELDARIANFETAARMQTAVPDVLDLSDETEETKRLYGLDREETREYGTRCLLARRLVERGVRFVQLFLSGQPWDTHSKNAETLKGLCRRTDQPSAALVMDLKRRGLLDSTIVLWTGEFGRLPISQGTDGRDHNRHAFSLWLAGGGFRQGYCHGATDEFGYKSVENIVTVHDLQATLLHSLGLDHRRLTFPHDGRDDSLTDAEVTKAQVVHSLLA</sequence>
<dbReference type="SUPFAM" id="SSF53649">
    <property type="entry name" value="Alkaline phosphatase-like"/>
    <property type="match status" value="1"/>
</dbReference>
<dbReference type="PANTHER" id="PTHR43737">
    <property type="entry name" value="BLL7424 PROTEIN"/>
    <property type="match status" value="1"/>
</dbReference>
<dbReference type="EMBL" id="CP003364">
    <property type="protein sequence ID" value="AGA25877.1"/>
    <property type="molecule type" value="Genomic_DNA"/>
</dbReference>
<organism evidence="1 2">
    <name type="scientific">Singulisphaera acidiphila (strain ATCC BAA-1392 / DSM 18658 / VKM B-2454 / MOB10)</name>
    <dbReference type="NCBI Taxonomy" id="886293"/>
    <lineage>
        <taxon>Bacteria</taxon>
        <taxon>Pseudomonadati</taxon>
        <taxon>Planctomycetota</taxon>
        <taxon>Planctomycetia</taxon>
        <taxon>Isosphaerales</taxon>
        <taxon>Isosphaeraceae</taxon>
        <taxon>Singulisphaera</taxon>
    </lineage>
</organism>
<accession>L0D9I0</accession>
<keyword evidence="2" id="KW-1185">Reference proteome</keyword>
<dbReference type="Proteomes" id="UP000010798">
    <property type="component" value="Chromosome"/>
</dbReference>
<dbReference type="InterPro" id="IPR017850">
    <property type="entry name" value="Alkaline_phosphatase_core_sf"/>
</dbReference>
<reference evidence="1 2" key="1">
    <citation type="submission" date="2012-02" db="EMBL/GenBank/DDBJ databases">
        <title>Complete sequence of chromosome of Singulisphaera acidiphila DSM 18658.</title>
        <authorList>
            <consortium name="US DOE Joint Genome Institute (JGI-PGF)"/>
            <person name="Lucas S."/>
            <person name="Copeland A."/>
            <person name="Lapidus A."/>
            <person name="Glavina del Rio T."/>
            <person name="Dalin E."/>
            <person name="Tice H."/>
            <person name="Bruce D."/>
            <person name="Goodwin L."/>
            <person name="Pitluck S."/>
            <person name="Peters L."/>
            <person name="Ovchinnikova G."/>
            <person name="Chertkov O."/>
            <person name="Kyrpides N."/>
            <person name="Mavromatis K."/>
            <person name="Ivanova N."/>
            <person name="Brettin T."/>
            <person name="Detter J.C."/>
            <person name="Han C."/>
            <person name="Larimer F."/>
            <person name="Land M."/>
            <person name="Hauser L."/>
            <person name="Markowitz V."/>
            <person name="Cheng J.-F."/>
            <person name="Hugenholtz P."/>
            <person name="Woyke T."/>
            <person name="Wu D."/>
            <person name="Tindall B."/>
            <person name="Pomrenke H."/>
            <person name="Brambilla E."/>
            <person name="Klenk H.-P."/>
            <person name="Eisen J.A."/>
        </authorList>
    </citation>
    <scope>NUCLEOTIDE SEQUENCE [LARGE SCALE GENOMIC DNA]</scope>
    <source>
        <strain evidence="2">ATCC BAA-1392 / DSM 18658 / VKM B-2454 / MOB10</strain>
    </source>
</reference>
<name>L0D9I0_SINAD</name>
<dbReference type="KEGG" id="saci:Sinac_1497"/>
<dbReference type="AlphaFoldDB" id="L0D9I0"/>
<dbReference type="STRING" id="886293.Sinac_1497"/>
<dbReference type="Pfam" id="PF07394">
    <property type="entry name" value="DUF1501"/>
    <property type="match status" value="1"/>
</dbReference>
<evidence type="ECO:0008006" key="3">
    <source>
        <dbReference type="Google" id="ProtNLM"/>
    </source>
</evidence>
<evidence type="ECO:0000313" key="1">
    <source>
        <dbReference type="EMBL" id="AGA25877.1"/>
    </source>
</evidence>
<evidence type="ECO:0000313" key="2">
    <source>
        <dbReference type="Proteomes" id="UP000010798"/>
    </source>
</evidence>
<proteinExistence type="predicted"/>
<gene>
    <name evidence="1" type="ordered locus">Sinac_1497</name>
</gene>
<dbReference type="PANTHER" id="PTHR43737:SF1">
    <property type="entry name" value="DUF1501 DOMAIN-CONTAINING PROTEIN"/>
    <property type="match status" value="1"/>
</dbReference>
<dbReference type="InterPro" id="IPR010869">
    <property type="entry name" value="DUF1501"/>
</dbReference>